<dbReference type="EMBL" id="MIGC01000859">
    <property type="protein sequence ID" value="PHJ24093.1"/>
    <property type="molecule type" value="Genomic_DNA"/>
</dbReference>
<evidence type="ECO:0000256" key="6">
    <source>
        <dbReference type="ARBA" id="ARBA00022801"/>
    </source>
</evidence>
<feature type="compositionally biased region" description="Polar residues" evidence="9">
    <location>
        <begin position="695"/>
        <end position="715"/>
    </location>
</feature>
<feature type="region of interest" description="Disordered" evidence="9">
    <location>
        <begin position="318"/>
        <end position="400"/>
    </location>
</feature>
<gene>
    <name evidence="10" type="ORF">CSUI_002057</name>
</gene>
<dbReference type="GO" id="GO:0034722">
    <property type="term" value="F:gamma-glutamyl-peptidase activity"/>
    <property type="evidence" value="ECO:0007669"/>
    <property type="project" value="UniProtKB-EC"/>
</dbReference>
<keyword evidence="5" id="KW-0732">Signal</keyword>
<dbReference type="InterPro" id="IPR015527">
    <property type="entry name" value="Pept_C26_g-glut_hydrolase"/>
</dbReference>
<keyword evidence="4" id="KW-0964">Secreted</keyword>
<comment type="similarity">
    <text evidence="2">Belongs to the peptidase C26 family.</text>
</comment>
<dbReference type="Pfam" id="PF07722">
    <property type="entry name" value="Peptidase_C26"/>
    <property type="match status" value="1"/>
</dbReference>
<dbReference type="GeneID" id="94425470"/>
<dbReference type="InterPro" id="IPR011697">
    <property type="entry name" value="Peptidase_C26"/>
</dbReference>
<feature type="compositionally biased region" description="Polar residues" evidence="9">
    <location>
        <begin position="330"/>
        <end position="345"/>
    </location>
</feature>
<evidence type="ECO:0000313" key="11">
    <source>
        <dbReference type="Proteomes" id="UP000221165"/>
    </source>
</evidence>
<dbReference type="EC" id="3.4.19.9" evidence="3"/>
<comment type="caution">
    <text evidence="10">The sequence shown here is derived from an EMBL/GenBank/DDBJ whole genome shotgun (WGS) entry which is preliminary data.</text>
</comment>
<evidence type="ECO:0000256" key="9">
    <source>
        <dbReference type="SAM" id="MobiDB-lite"/>
    </source>
</evidence>
<protein>
    <recommendedName>
        <fullName evidence="3">folate gamma-glutamyl hydrolase</fullName>
        <ecNumber evidence="3">3.4.19.9</ecNumber>
    </recommendedName>
</protein>
<sequence>MASTGTFQKTIMSSPSGCLGGMRLVSLLVGLAVAISARKLPLSGSGPRFVAATAHVLAETASQRRDTLNEQFSGDASGRGTPNYHRVSDWISASRARELCAAAADREKCTIQQLNEPLAPDAKARSRAAVIGVLAQGPVLPFVTGPDSPELRAWVEEEGGMLPEEGGPSYIAASYVKFIQASGSKAMPVPAYASEQEYRGIFDSIDALILPGGEAAIDTADAAFSRATRLFFEWAVEANDSGRYFPIMAICLGFESMLTWASGRFDYFSVDDYRNLDRTRRLSLQENAYSSRLFGNPGFPSRDPFLIFNSSVLRTGAASDANTGEKPQPAATSLSNKSSPTTQSHGSERKTGMSAEPLATQVQQTSQRDLRIVRGSGRVGEDGSGEERLPLPSVEEASGNQGLPRRLLHLKSAKLLSRDEPMSREELAGGASRESGLYRSPFFLPDGSWRRDAMTRDRLTLKEGVQIKIPDVQEHQEAIQGGPVTETRFIDRMIGQGNSRKVAMPREDGTERALAPAGCPFMEDDTQALNEAVRPGAVIDFLMNRDASYFHHHKRMTRAEFEADKRLSQAFKLLATSFVGQEDSADREEIVAIVEARRYPFYGFQFHPEKPLFEHNPFSQIPHNMYARIVSMYFSAFLGNEAAKSSRAPSDPAAEWPRLFGRFTPYSTSSPTKSYVFEEVYLFPPDSSPRILNGEPSSLQESVSLKQRPKASQQF</sequence>
<evidence type="ECO:0000256" key="1">
    <source>
        <dbReference type="ARBA" id="ARBA00004239"/>
    </source>
</evidence>
<feature type="compositionally biased region" description="Basic and acidic residues" evidence="9">
    <location>
        <begin position="379"/>
        <end position="389"/>
    </location>
</feature>
<dbReference type="RefSeq" id="XP_067925767.1">
    <property type="nucleotide sequence ID" value="XM_068062259.1"/>
</dbReference>
<evidence type="ECO:0000256" key="4">
    <source>
        <dbReference type="ARBA" id="ARBA00022525"/>
    </source>
</evidence>
<evidence type="ECO:0000256" key="5">
    <source>
        <dbReference type="ARBA" id="ARBA00022729"/>
    </source>
</evidence>
<dbReference type="PROSITE" id="PS51275">
    <property type="entry name" value="PEPTIDASE_C26_GGH"/>
    <property type="match status" value="2"/>
</dbReference>
<dbReference type="PANTHER" id="PTHR11315">
    <property type="entry name" value="PROTEASE FAMILY C26 GAMMA-GLUTAMYL HYDROLASE"/>
    <property type="match status" value="1"/>
</dbReference>
<keyword evidence="6 10" id="KW-0378">Hydrolase</keyword>
<dbReference type="VEuPathDB" id="ToxoDB:CSUI_002057"/>
<name>A0A2C6LAN3_9APIC</name>
<organism evidence="10 11">
    <name type="scientific">Cystoisospora suis</name>
    <dbReference type="NCBI Taxonomy" id="483139"/>
    <lineage>
        <taxon>Eukaryota</taxon>
        <taxon>Sar</taxon>
        <taxon>Alveolata</taxon>
        <taxon>Apicomplexa</taxon>
        <taxon>Conoidasida</taxon>
        <taxon>Coccidia</taxon>
        <taxon>Eucoccidiorida</taxon>
        <taxon>Eimeriorina</taxon>
        <taxon>Sarcocystidae</taxon>
        <taxon>Cystoisospora</taxon>
    </lineage>
</organism>
<dbReference type="GO" id="GO:0005773">
    <property type="term" value="C:vacuole"/>
    <property type="evidence" value="ECO:0007669"/>
    <property type="project" value="TreeGrafter"/>
</dbReference>
<evidence type="ECO:0000256" key="2">
    <source>
        <dbReference type="ARBA" id="ARBA00011083"/>
    </source>
</evidence>
<dbReference type="OrthoDB" id="64220at2759"/>
<dbReference type="SUPFAM" id="SSF52317">
    <property type="entry name" value="Class I glutamine amidotransferase-like"/>
    <property type="match status" value="2"/>
</dbReference>
<dbReference type="GO" id="GO:0046900">
    <property type="term" value="P:tetrahydrofolylpolyglutamate metabolic process"/>
    <property type="evidence" value="ECO:0007669"/>
    <property type="project" value="TreeGrafter"/>
</dbReference>
<dbReference type="Gene3D" id="3.40.50.880">
    <property type="match status" value="2"/>
</dbReference>
<evidence type="ECO:0000313" key="10">
    <source>
        <dbReference type="EMBL" id="PHJ24093.1"/>
    </source>
</evidence>
<evidence type="ECO:0000256" key="7">
    <source>
        <dbReference type="PIRSR" id="PIRSR615527-1"/>
    </source>
</evidence>
<dbReference type="InterPro" id="IPR029062">
    <property type="entry name" value="Class_I_gatase-like"/>
</dbReference>
<accession>A0A2C6LAN3</accession>
<evidence type="ECO:0000256" key="8">
    <source>
        <dbReference type="PROSITE-ProRule" id="PRU00607"/>
    </source>
</evidence>
<reference evidence="10 11" key="1">
    <citation type="journal article" date="2017" name="Int. J. Parasitol.">
        <title>The genome of the protozoan parasite Cystoisospora suis and a reverse vaccinology approach to identify vaccine candidates.</title>
        <authorList>
            <person name="Palmieri N."/>
            <person name="Shrestha A."/>
            <person name="Ruttkowski B."/>
            <person name="Beck T."/>
            <person name="Vogl C."/>
            <person name="Tomley F."/>
            <person name="Blake D.P."/>
            <person name="Joachim A."/>
        </authorList>
    </citation>
    <scope>NUCLEOTIDE SEQUENCE [LARGE SCALE GENOMIC DNA]</scope>
    <source>
        <strain evidence="10 11">Wien I</strain>
    </source>
</reference>
<evidence type="ECO:0000256" key="3">
    <source>
        <dbReference type="ARBA" id="ARBA00012886"/>
    </source>
</evidence>
<dbReference type="Proteomes" id="UP000221165">
    <property type="component" value="Unassembled WGS sequence"/>
</dbReference>
<comment type="caution">
    <text evidence="8">Lacks conserved residue(s) required for the propagation of feature annotation.</text>
</comment>
<proteinExistence type="inferred from homology"/>
<dbReference type="AlphaFoldDB" id="A0A2C6LAN3"/>
<dbReference type="GO" id="GO:0005576">
    <property type="term" value="C:extracellular region"/>
    <property type="evidence" value="ECO:0007669"/>
    <property type="project" value="UniProtKB-SubCell"/>
</dbReference>
<comment type="subcellular location">
    <subcellularLocation>
        <location evidence="1">Secreted</location>
        <location evidence="1">Extracellular space</location>
    </subcellularLocation>
</comment>
<dbReference type="PANTHER" id="PTHR11315:SF0">
    <property type="entry name" value="FOLATE GAMMA-GLUTAMYL HYDROLASE"/>
    <property type="match status" value="1"/>
</dbReference>
<keyword evidence="11" id="KW-1185">Reference proteome</keyword>
<feature type="active site" description="Nucleophile" evidence="7">
    <location>
        <position position="251"/>
    </location>
</feature>
<feature type="region of interest" description="Disordered" evidence="9">
    <location>
        <begin position="692"/>
        <end position="715"/>
    </location>
</feature>